<dbReference type="KEGG" id="ypm:YP_3777"/>
<evidence type="ECO:0000313" key="13">
    <source>
        <dbReference type="Proteomes" id="UP000001019"/>
    </source>
</evidence>
<evidence type="ECO:0000256" key="8">
    <source>
        <dbReference type="ARBA" id="ARBA00023136"/>
    </source>
</evidence>
<keyword evidence="2" id="KW-0813">Transport</keyword>
<feature type="transmembrane region" description="Helical" evidence="9">
    <location>
        <begin position="61"/>
        <end position="82"/>
    </location>
</feature>
<evidence type="ECO:0000313" key="14">
    <source>
        <dbReference type="Proteomes" id="UP000002490"/>
    </source>
</evidence>
<reference evidence="13" key="3">
    <citation type="journal article" date="2004" name="DNA Res.">
        <title>Complete genome sequence of Yersinia pestis strain 91001, an isolate avirulent to humans.</title>
        <authorList>
            <person name="Song Y."/>
            <person name="Tong Z."/>
            <person name="Wang J."/>
            <person name="Wang L."/>
            <person name="Guo Z."/>
            <person name="Han Y."/>
            <person name="Zhang J."/>
            <person name="Pei D."/>
            <person name="Zhou D."/>
            <person name="Qin H."/>
            <person name="Pang X."/>
            <person name="Han Y."/>
            <person name="Zhai J."/>
            <person name="Li M."/>
            <person name="Cui B."/>
            <person name="Qi Z."/>
            <person name="Jin L."/>
            <person name="Dai R."/>
            <person name="Chen F."/>
            <person name="Li S."/>
            <person name="Ye C."/>
            <person name="Du Z."/>
            <person name="Lin W."/>
            <person name="Wang J."/>
            <person name="Yu J."/>
            <person name="Yang H."/>
            <person name="Wang J."/>
            <person name="Huang P."/>
            <person name="Yang R."/>
        </authorList>
    </citation>
    <scope>NUCLEOTIDE SEQUENCE [LARGE SCALE GENOMIC DNA]</scope>
    <source>
        <strain evidence="13">91001 / Biovar Mediaevalis</strain>
    </source>
</reference>
<name>A0A3G5L1F0_YERPE</name>
<evidence type="ECO:0000256" key="5">
    <source>
        <dbReference type="ARBA" id="ARBA00022683"/>
    </source>
</evidence>
<feature type="transmembrane region" description="Helical" evidence="9">
    <location>
        <begin position="314"/>
        <end position="335"/>
    </location>
</feature>
<dbReference type="PANTHER" id="PTHR30505">
    <property type="entry name" value="FRUCTOSE-LIKE PERMEASE"/>
    <property type="match status" value="1"/>
</dbReference>
<organism evidence="11 14">
    <name type="scientific">Yersinia pestis</name>
    <dbReference type="NCBI Taxonomy" id="632"/>
    <lineage>
        <taxon>Bacteria</taxon>
        <taxon>Pseudomonadati</taxon>
        <taxon>Pseudomonadota</taxon>
        <taxon>Gammaproteobacteria</taxon>
        <taxon>Enterobacterales</taxon>
        <taxon>Yersiniaceae</taxon>
        <taxon>Yersinia</taxon>
    </lineage>
</organism>
<gene>
    <name evidence="11" type="primary">frwC</name>
    <name evidence="11" type="ordered locus">y3777</name>
    <name evidence="12" type="ordered locus">YP_3777</name>
</gene>
<sequence length="361" mass="37583">MMKELINILKNTRQHLMTGVSYMIPFVVAGGILLALSVMLYGKGAVPEVASDPNLKKLFDIGVVGLTLMVPFLAAYIGYAIADRAALAPAAIGAWVGASFGAGFFGAIIAGLLGGIIVFYLKKISVPKTLRSVMPIFVIPIVGTLLTAGIMMWGLGEPIGILTANLTQWLQGMQQGSVILLAIIMGLMLAFDMGGPVNKVAYAFMLICVAQGVYTLVAVAAVAIATPPLGMGLATLIGRKYYSVEEREAGKAAMLMGCVGITEGAIPFAAADPLRVIPANMIGSACAAVTAVLFGVQCYAAWGGLIVLPVVDGKLGFVVALLVGMVVTALIANLLKRFTAQKQPGRSSAEGDVNMDFDIKN</sequence>
<feature type="domain" description="PTS EIIC type-2" evidence="10">
    <location>
        <begin position="12"/>
        <end position="345"/>
    </location>
</feature>
<keyword evidence="8 9" id="KW-0472">Membrane</keyword>
<dbReference type="NCBIfam" id="NF007787">
    <property type="entry name" value="PRK10478.1"/>
    <property type="match status" value="1"/>
</dbReference>
<reference evidence="12" key="4">
    <citation type="submission" date="2016-05" db="EMBL/GenBank/DDBJ databases">
        <title>Reannotation of Yersinia pestis strain 91001 based on omics data.</title>
        <authorList>
            <person name="Yiqing M."/>
        </authorList>
    </citation>
    <scope>NUCLEOTIDE SEQUENCE</scope>
    <source>
        <strain evidence="12">91001</strain>
    </source>
</reference>
<dbReference type="EMBL" id="AE009952">
    <property type="protein sequence ID" value="AAM87322.1"/>
    <property type="molecule type" value="Genomic_DNA"/>
</dbReference>
<dbReference type="GO" id="GO:0005886">
    <property type="term" value="C:plasma membrane"/>
    <property type="evidence" value="ECO:0007669"/>
    <property type="project" value="UniProtKB-SubCell"/>
</dbReference>
<keyword evidence="3" id="KW-1003">Cell membrane</keyword>
<keyword evidence="7 9" id="KW-1133">Transmembrane helix</keyword>
<evidence type="ECO:0000256" key="9">
    <source>
        <dbReference type="SAM" id="Phobius"/>
    </source>
</evidence>
<evidence type="ECO:0000256" key="7">
    <source>
        <dbReference type="ARBA" id="ARBA00022989"/>
    </source>
</evidence>
<keyword evidence="5" id="KW-0598">Phosphotransferase system</keyword>
<feature type="transmembrane region" description="Helical" evidence="9">
    <location>
        <begin position="173"/>
        <end position="191"/>
    </location>
</feature>
<reference evidence="12" key="2">
    <citation type="submission" date="2003-04" db="EMBL/GenBank/DDBJ databases">
        <authorList>
            <person name="Song Y."/>
            <person name="Tong Z."/>
            <person name="Wang L."/>
            <person name="Han Y."/>
            <person name="Zhang J."/>
            <person name="Pei D."/>
            <person name="Wang J."/>
            <person name="Zhou D."/>
            <person name="Han Y."/>
            <person name="Pang X."/>
            <person name="Zhai J."/>
            <person name="Chen F."/>
            <person name="Qin H."/>
            <person name="Wang J."/>
            <person name="Li S."/>
            <person name="Guo Z."/>
            <person name="Ye C."/>
            <person name="Du Z."/>
            <person name="Lin W."/>
            <person name="Wang J."/>
            <person name="Yu J."/>
            <person name="Yang H."/>
            <person name="Wang J."/>
            <person name="Huang P."/>
            <person name="Yang R."/>
        </authorList>
    </citation>
    <scope>NUCLEOTIDE SEQUENCE</scope>
    <source>
        <strain evidence="12">91001</strain>
    </source>
</reference>
<dbReference type="Proteomes" id="UP000002490">
    <property type="component" value="Chromosome"/>
</dbReference>
<dbReference type="EMBL" id="AE017042">
    <property type="protein sequence ID" value="AAS63925.1"/>
    <property type="molecule type" value="Genomic_DNA"/>
</dbReference>
<dbReference type="PROSITE" id="PS51104">
    <property type="entry name" value="PTS_EIIC_TYPE_2"/>
    <property type="match status" value="1"/>
</dbReference>
<dbReference type="NCBIfam" id="TIGR01427">
    <property type="entry name" value="PTS_IIC_fructo"/>
    <property type="match status" value="1"/>
</dbReference>
<evidence type="ECO:0000256" key="4">
    <source>
        <dbReference type="ARBA" id="ARBA00022597"/>
    </source>
</evidence>
<evidence type="ECO:0000313" key="11">
    <source>
        <dbReference type="EMBL" id="AAM87322.1"/>
    </source>
</evidence>
<evidence type="ECO:0000256" key="1">
    <source>
        <dbReference type="ARBA" id="ARBA00004429"/>
    </source>
</evidence>
<feature type="transmembrane region" description="Helical" evidence="9">
    <location>
        <begin position="20"/>
        <end position="41"/>
    </location>
</feature>
<evidence type="ECO:0000313" key="12">
    <source>
        <dbReference type="EMBL" id="AAS63925.1"/>
    </source>
</evidence>
<dbReference type="GO" id="GO:0008982">
    <property type="term" value="F:protein-N(PI)-phosphohistidine-sugar phosphotransferase activity"/>
    <property type="evidence" value="ECO:0007669"/>
    <property type="project" value="InterPro"/>
</dbReference>
<dbReference type="InterPro" id="IPR003352">
    <property type="entry name" value="PTS_EIIC"/>
</dbReference>
<evidence type="ECO:0000256" key="2">
    <source>
        <dbReference type="ARBA" id="ARBA00022448"/>
    </source>
</evidence>
<evidence type="ECO:0000256" key="6">
    <source>
        <dbReference type="ARBA" id="ARBA00022692"/>
    </source>
</evidence>
<feature type="transmembrane region" description="Helical" evidence="9">
    <location>
        <begin position="203"/>
        <end position="229"/>
    </location>
</feature>
<feature type="transmembrane region" description="Helical" evidence="9">
    <location>
        <begin position="133"/>
        <end position="153"/>
    </location>
</feature>
<keyword evidence="4" id="KW-0762">Sugar transport</keyword>
<dbReference type="PANTHER" id="PTHR30505:SF34">
    <property type="entry name" value="FRUCTOSE-LIKE PERMEASE IIC COMPONENT 2"/>
    <property type="match status" value="1"/>
</dbReference>
<dbReference type="GO" id="GO:0009401">
    <property type="term" value="P:phosphoenolpyruvate-dependent sugar phosphotransferase system"/>
    <property type="evidence" value="ECO:0007669"/>
    <property type="project" value="UniProtKB-KW"/>
</dbReference>
<accession>A0A3G5L1F0</accession>
<dbReference type="PIR" id="AC0050">
    <property type="entry name" value="AC0050"/>
</dbReference>
<reference evidence="11 14" key="1">
    <citation type="journal article" date="2002" name="J. Bacteriol.">
        <title>Genome sequence of Yersinia pestis KIM.</title>
        <authorList>
            <person name="Deng W."/>
            <person name="Burland V."/>
            <person name="Plunkett G.III."/>
            <person name="Boutin A."/>
            <person name="Mayhew G.F."/>
            <person name="Liss P."/>
            <person name="Perna N.T."/>
            <person name="Rose D.J."/>
            <person name="Mau B."/>
            <person name="Zhou S."/>
            <person name="Schwartz D.C."/>
            <person name="Fetherston J.D."/>
            <person name="Lindler L.E."/>
            <person name="Brubaker R.R."/>
            <person name="Plana G.V."/>
            <person name="Straley S.C."/>
            <person name="McDonough K.A."/>
            <person name="Nilles M.L."/>
            <person name="Matson J.S."/>
            <person name="Blattner F.R."/>
            <person name="Perry R.D."/>
        </authorList>
    </citation>
    <scope>NUCLEOTIDE SEQUENCE [LARGE SCALE GENOMIC DNA]</scope>
    <source>
        <strain evidence="11">KIM</strain>
        <strain evidence="14">KIM10+ / Biovar Mediaevalis</strain>
    </source>
</reference>
<dbReference type="GO" id="GO:0005351">
    <property type="term" value="F:carbohydrate:proton symporter activity"/>
    <property type="evidence" value="ECO:0007669"/>
    <property type="project" value="InterPro"/>
</dbReference>
<evidence type="ECO:0000256" key="3">
    <source>
        <dbReference type="ARBA" id="ARBA00022475"/>
    </source>
</evidence>
<comment type="subcellular location">
    <subcellularLocation>
        <location evidence="1">Cell inner membrane</location>
        <topology evidence="1">Multi-pass membrane protein</topology>
    </subcellularLocation>
</comment>
<dbReference type="Pfam" id="PF02378">
    <property type="entry name" value="PTS_EIIC"/>
    <property type="match status" value="1"/>
</dbReference>
<evidence type="ECO:0000259" key="10">
    <source>
        <dbReference type="PROSITE" id="PS51104"/>
    </source>
</evidence>
<dbReference type="Proteomes" id="UP000001019">
    <property type="component" value="Chromosome"/>
</dbReference>
<protein>
    <submittedName>
        <fullName evidence="11">PTS system fructose-like enzyme 2IIC component</fullName>
    </submittedName>
    <submittedName>
        <fullName evidence="12">PTS system, IIC component</fullName>
    </submittedName>
</protein>
<feature type="transmembrane region" description="Helical" evidence="9">
    <location>
        <begin position="94"/>
        <end position="121"/>
    </location>
</feature>
<feature type="transmembrane region" description="Helical" evidence="9">
    <location>
        <begin position="282"/>
        <end position="302"/>
    </location>
</feature>
<dbReference type="AlphaFoldDB" id="A0A3G5L1F0"/>
<dbReference type="OrthoDB" id="9782569at2"/>
<proteinExistence type="predicted"/>
<dbReference type="InterPro" id="IPR013014">
    <property type="entry name" value="PTS_EIIC_2"/>
</dbReference>
<keyword evidence="6 9" id="KW-0812">Transmembrane</keyword>
<dbReference type="InterPro" id="IPR006327">
    <property type="entry name" value="PTS_IIC_fruc"/>
</dbReference>
<dbReference type="InterPro" id="IPR050864">
    <property type="entry name" value="Bacterial_PTS_Sugar_Transport"/>
</dbReference>
<dbReference type="KEGG" id="ypk:y3777"/>